<dbReference type="CDD" id="cd00090">
    <property type="entry name" value="HTH_ARSR"/>
    <property type="match status" value="1"/>
</dbReference>
<evidence type="ECO:0000256" key="5">
    <source>
        <dbReference type="ARBA" id="ARBA00023163"/>
    </source>
</evidence>
<keyword evidence="2" id="KW-0963">Cytoplasm</keyword>
<proteinExistence type="predicted"/>
<keyword evidence="5" id="KW-0804">Transcription</keyword>
<protein>
    <submittedName>
        <fullName evidence="8">MarR family transcriptional regulator</fullName>
    </submittedName>
</protein>
<keyword evidence="6" id="KW-1133">Transmembrane helix</keyword>
<evidence type="ECO:0000256" key="6">
    <source>
        <dbReference type="SAM" id="Phobius"/>
    </source>
</evidence>
<feature type="transmembrane region" description="Helical" evidence="6">
    <location>
        <begin position="20"/>
        <end position="40"/>
    </location>
</feature>
<dbReference type="GO" id="GO:0006950">
    <property type="term" value="P:response to stress"/>
    <property type="evidence" value="ECO:0007669"/>
    <property type="project" value="TreeGrafter"/>
</dbReference>
<dbReference type="GO" id="GO:0003677">
    <property type="term" value="F:DNA binding"/>
    <property type="evidence" value="ECO:0007669"/>
    <property type="project" value="UniProtKB-KW"/>
</dbReference>
<dbReference type="SUPFAM" id="SSF46785">
    <property type="entry name" value="Winged helix' DNA-binding domain"/>
    <property type="match status" value="1"/>
</dbReference>
<dbReference type="OrthoDB" id="9806864at2"/>
<name>A0A2D2B180_9CAUL</name>
<feature type="domain" description="HTH marR-type" evidence="7">
    <location>
        <begin position="57"/>
        <end position="187"/>
    </location>
</feature>
<gene>
    <name evidence="8" type="ORF">CSW64_17140</name>
</gene>
<evidence type="ECO:0000256" key="4">
    <source>
        <dbReference type="ARBA" id="ARBA00023125"/>
    </source>
</evidence>
<keyword evidence="4" id="KW-0238">DNA-binding</keyword>
<comment type="subcellular location">
    <subcellularLocation>
        <location evidence="1">Cytoplasm</location>
    </subcellularLocation>
</comment>
<keyword evidence="9" id="KW-1185">Reference proteome</keyword>
<accession>A0A2D2B180</accession>
<reference evidence="8 9" key="1">
    <citation type="submission" date="2017-10" db="EMBL/GenBank/DDBJ databases">
        <title>Genome sequence of Caulobacter mirabilis FWC38.</title>
        <authorList>
            <person name="Fiebig A."/>
            <person name="Crosson S."/>
        </authorList>
    </citation>
    <scope>NUCLEOTIDE SEQUENCE [LARGE SCALE GENOMIC DNA]</scope>
    <source>
        <strain evidence="8 9">FWC 38</strain>
    </source>
</reference>
<dbReference type="InterPro" id="IPR036388">
    <property type="entry name" value="WH-like_DNA-bd_sf"/>
</dbReference>
<dbReference type="InterPro" id="IPR036390">
    <property type="entry name" value="WH_DNA-bd_sf"/>
</dbReference>
<dbReference type="AlphaFoldDB" id="A0A2D2B180"/>
<dbReference type="Gene3D" id="1.10.10.10">
    <property type="entry name" value="Winged helix-like DNA-binding domain superfamily/Winged helix DNA-binding domain"/>
    <property type="match status" value="1"/>
</dbReference>
<dbReference type="InterPro" id="IPR011991">
    <property type="entry name" value="ArsR-like_HTH"/>
</dbReference>
<evidence type="ECO:0000256" key="1">
    <source>
        <dbReference type="ARBA" id="ARBA00004496"/>
    </source>
</evidence>
<dbReference type="Pfam" id="PF01047">
    <property type="entry name" value="MarR"/>
    <property type="match status" value="1"/>
</dbReference>
<dbReference type="EMBL" id="CP024201">
    <property type="protein sequence ID" value="ATQ43988.1"/>
    <property type="molecule type" value="Genomic_DNA"/>
</dbReference>
<dbReference type="InterPro" id="IPR000835">
    <property type="entry name" value="HTH_MarR-typ"/>
</dbReference>
<dbReference type="KEGG" id="cmb:CSW64_17140"/>
<dbReference type="PANTHER" id="PTHR33164">
    <property type="entry name" value="TRANSCRIPTIONAL REGULATOR, MARR FAMILY"/>
    <property type="match status" value="1"/>
</dbReference>
<dbReference type="FunFam" id="1.10.10.10:FF:000163">
    <property type="entry name" value="MarR family transcriptional regulator"/>
    <property type="match status" value="1"/>
</dbReference>
<keyword evidence="6" id="KW-0472">Membrane</keyword>
<dbReference type="GO" id="GO:0005737">
    <property type="term" value="C:cytoplasm"/>
    <property type="evidence" value="ECO:0007669"/>
    <property type="project" value="UniProtKB-SubCell"/>
</dbReference>
<evidence type="ECO:0000259" key="7">
    <source>
        <dbReference type="PROSITE" id="PS50995"/>
    </source>
</evidence>
<dbReference type="InterPro" id="IPR039422">
    <property type="entry name" value="MarR/SlyA-like"/>
</dbReference>
<organism evidence="8 9">
    <name type="scientific">Caulobacter mirabilis</name>
    <dbReference type="NCBI Taxonomy" id="69666"/>
    <lineage>
        <taxon>Bacteria</taxon>
        <taxon>Pseudomonadati</taxon>
        <taxon>Pseudomonadota</taxon>
        <taxon>Alphaproteobacteria</taxon>
        <taxon>Caulobacterales</taxon>
        <taxon>Caulobacteraceae</taxon>
        <taxon>Caulobacter</taxon>
    </lineage>
</organism>
<dbReference type="SMART" id="SM00347">
    <property type="entry name" value="HTH_MARR"/>
    <property type="match status" value="1"/>
</dbReference>
<evidence type="ECO:0000256" key="2">
    <source>
        <dbReference type="ARBA" id="ARBA00022490"/>
    </source>
</evidence>
<evidence type="ECO:0000256" key="3">
    <source>
        <dbReference type="ARBA" id="ARBA00023015"/>
    </source>
</evidence>
<dbReference type="PROSITE" id="PS50995">
    <property type="entry name" value="HTH_MARR_2"/>
    <property type="match status" value="1"/>
</dbReference>
<evidence type="ECO:0000313" key="9">
    <source>
        <dbReference type="Proteomes" id="UP000228945"/>
    </source>
</evidence>
<dbReference type="PANTHER" id="PTHR33164:SF5">
    <property type="entry name" value="ORGANIC HYDROPEROXIDE RESISTANCE TRANSCRIPTIONAL REGULATOR"/>
    <property type="match status" value="1"/>
</dbReference>
<dbReference type="Proteomes" id="UP000228945">
    <property type="component" value="Chromosome"/>
</dbReference>
<evidence type="ECO:0000313" key="8">
    <source>
        <dbReference type="EMBL" id="ATQ43988.1"/>
    </source>
</evidence>
<keyword evidence="3" id="KW-0805">Transcription regulation</keyword>
<sequence length="194" mass="21730">MAWSPFLICDNHYRDNHLSAWVGALVQRKIIAICIFVIIIGRRRRFTVSKPEPLPLDAQLCFQLYGATIAINRAYKPLLDGLGLTYPQYLVLSTLWEADGQTVGKIAERLALEPSTITPLVKRLEQAGFVARRRNPEDERQVNVSLTERGRAIRADTACLTDTLLRRSGFAVDDLIALNAQVRKLRDALSSGEA</sequence>
<dbReference type="PRINTS" id="PR00598">
    <property type="entry name" value="HTHMARR"/>
</dbReference>
<dbReference type="GO" id="GO:0003700">
    <property type="term" value="F:DNA-binding transcription factor activity"/>
    <property type="evidence" value="ECO:0007669"/>
    <property type="project" value="InterPro"/>
</dbReference>
<keyword evidence="6" id="KW-0812">Transmembrane</keyword>